<dbReference type="PANTHER" id="PTHR45527:SF1">
    <property type="entry name" value="FATTY ACID SYNTHASE"/>
    <property type="match status" value="1"/>
</dbReference>
<reference evidence="5 6" key="1">
    <citation type="submission" date="2016-10" db="EMBL/GenBank/DDBJ databases">
        <authorList>
            <person name="de Groot N.N."/>
        </authorList>
    </citation>
    <scope>NUCLEOTIDE SEQUENCE [LARGE SCALE GENOMIC DNA]</scope>
    <source>
        <strain evidence="5 6">DSM 44149</strain>
    </source>
</reference>
<dbReference type="GO" id="GO:0044550">
    <property type="term" value="P:secondary metabolite biosynthetic process"/>
    <property type="evidence" value="ECO:0007669"/>
    <property type="project" value="TreeGrafter"/>
</dbReference>
<keyword evidence="6" id="KW-1185">Reference proteome</keyword>
<evidence type="ECO:0000313" key="5">
    <source>
        <dbReference type="EMBL" id="SDM86791.1"/>
    </source>
</evidence>
<dbReference type="InterPro" id="IPR042099">
    <property type="entry name" value="ANL_N_sf"/>
</dbReference>
<feature type="domain" description="Carrier" evidence="4">
    <location>
        <begin position="454"/>
        <end position="529"/>
    </location>
</feature>
<dbReference type="Gene3D" id="3.30.559.30">
    <property type="entry name" value="Nonribosomal peptide synthetase, condensation domain"/>
    <property type="match status" value="2"/>
</dbReference>
<dbReference type="GO" id="GO:0003824">
    <property type="term" value="F:catalytic activity"/>
    <property type="evidence" value="ECO:0007669"/>
    <property type="project" value="InterPro"/>
</dbReference>
<dbReference type="GO" id="GO:0008610">
    <property type="term" value="P:lipid biosynthetic process"/>
    <property type="evidence" value="ECO:0007669"/>
    <property type="project" value="UniProtKB-ARBA"/>
</dbReference>
<dbReference type="InterPro" id="IPR010071">
    <property type="entry name" value="AA_adenyl_dom"/>
</dbReference>
<dbReference type="Pfam" id="PF13193">
    <property type="entry name" value="AMP-binding_C"/>
    <property type="match status" value="1"/>
</dbReference>
<dbReference type="SUPFAM" id="SSF56801">
    <property type="entry name" value="Acetyl-CoA synthetase-like"/>
    <property type="match status" value="1"/>
</dbReference>
<dbReference type="InterPro" id="IPR020806">
    <property type="entry name" value="PKS_PP-bd"/>
</dbReference>
<name>A0A1G9WRF8_ALLAB</name>
<dbReference type="CDD" id="cd19540">
    <property type="entry name" value="LCL_NRPS-like"/>
    <property type="match status" value="1"/>
</dbReference>
<dbReference type="InterPro" id="IPR001031">
    <property type="entry name" value="Thioesterase"/>
</dbReference>
<dbReference type="Pfam" id="PF00975">
    <property type="entry name" value="Thioesterase"/>
    <property type="match status" value="1"/>
</dbReference>
<dbReference type="SUPFAM" id="SSF53474">
    <property type="entry name" value="alpha/beta-Hydrolases"/>
    <property type="match status" value="1"/>
</dbReference>
<dbReference type="InterPro" id="IPR006162">
    <property type="entry name" value="Ppantetheine_attach_site"/>
</dbReference>
<dbReference type="InterPro" id="IPR001242">
    <property type="entry name" value="Condensation_dom"/>
</dbReference>
<dbReference type="CDD" id="cd19543">
    <property type="entry name" value="DCL_NRPS"/>
    <property type="match status" value="1"/>
</dbReference>
<dbReference type="FunFam" id="3.40.50.980:FF:000001">
    <property type="entry name" value="Non-ribosomal peptide synthetase"/>
    <property type="match status" value="1"/>
</dbReference>
<gene>
    <name evidence="5" type="ORF">SAMN04489726_3754</name>
</gene>
<dbReference type="FunFam" id="1.10.1200.10:FF:000016">
    <property type="entry name" value="Non-ribosomal peptide synthase"/>
    <property type="match status" value="2"/>
</dbReference>
<sequence length="1814" mass="196645">MLPLSPLQEGMYFHASYDDGGVDVYHAQFVLGLGGALEPDVLRAAASALLRRYPVLRSGFRLRKNGEPIQVIHRTVPDSWAELDLSGVDDQDRELEEFLAADRERRFDLARPPLMRFTLVKLAPTAYKLVITNHHILVDGWSWGVLMEDLFTLYAQRGDAGGMPLVVPYRNYPEWLSKQDSQASLRVWREALDGVDRPTVLAPDAAVEPVVPARITVSPDGLGGAVDRVVRANKLTAATLVQAAWAAVLQAITGREDVVFGTTVSGRAPEIPGVQKMVGMFINTVPVRVRLRPDEPVADNLGRLRDEQSKLVAHQYLRLTDVVRQTGLPTLFDTFVVFENYPADFSSREIAPGVRLTDVGGQDAAHYPLRLAAALTDQQLEVLLEYRPDVFDAVAAQWIIDAYVRALWDVVQRWDEPFEQPITLSEENRQRLFGSLAVLTESVPETTGPVRSRRPRDSREEILCGLVAEVLGRDQVGVDEDFFALGGHSLSAIRLLSRVRAVFGVELPVRVIFEAPTVALLSERVHGGGSARPALRPGIRPARVPLSSAQRRLWFIQQLEGPNATYNLPMPVRLTGELDRGALIAALGDVVARHESLRTVIGEHEGVPHQVILDASTKPVVQVVDLAQEELPSALRTAAATPFDLARDLPVRGWIFALSEREHVLLLVPHHIATDGWSAGPLWRDLVTAYGARRCGTGPQWTPLPAQYADYALWQQELLGSESDPDSLISEQLAFWRDTLTGSPDWLDLPTDRRRPATPSRLGDMVEFATGAQAHEGLAELAHSSQASVFMVVHAALAALLTRLGAGTDIPIGTAVAGRGDQALDELVGFFVNTLVLRADTSGDPTFRELLARVRQADLAALANQDVPFERLVEVVNPVRSPAHHPLFQVMLAFQNTGGEITELPGLTASAEGFGVGVAKFDLSFSVRETFDADGAPAGIEGVLEYSADLFERDTARAITDRLVGLLTEAAAEPDRALSGLELLSDKEKRQLLAPPTTAPVATLPELFQAQVARTPDAPAVECEGVVLTYAELNARANRLAHHLIAEGIGPESVVALTLRRSIDYVVSVLAVSKAGGAYLPVDPEYPAERIDYVLEDAKPAMTITSSIVDGLAGLPDTDPATGLTPDHPAYVIYTSGSTGRPRGVVVTHAGLAAMSANQIAHYRVDGDCRVFQFVSPSFDVSVAELSLALLSGACFVVPSRQLAGAELADALAVQRITHVMVPPSVMSGVPKVGLPSLRAWITGAEACPEDLVDFWARDRLMINAYGPTEATCDVTFTACAPGQPLTIGTAINGMATYVLDSALRPVPPGVVGELYLAGRGLARGYLGDPATTAARFVASPFGEPGTRLYRTGDLARWRGDRLELAGRADTQVKLRGFRIELGEIETALRRHDEVHAAVAIVREDRPGDRRLVAYVVGDVPGPQLRSHLASRLPDYMVPSSFVAMDALPLLPNGKLDRRALPEPVVETSDSAPRTPREKVLCGLFAEALGVAEVGVDDDFFELGGHSLLGVELAGRISAVLGAELTVRAVFDAPTPAALAALLDGEPTQRDAFGALLPLRTKGTRPPLFCLPPIAGMSWRYTGLLRSLDPEIPVYALQSRGLDGDEERPQTMEAMVADFAELIRSVQPEGPYHLVGWSFGGNLAHALATHLEDVGLLAILDAYPAEESRRGQTDRVALLADMFVEYAKVYGDEGADVPRDEEALRARIVDYLGRGSSELSRLDERRRSTVLDVMVTNATLALTHEPARYPGDVVLVVAGRSRKDWATPESWKSTVDGEIIVHEVDCLHENMMEPGPAAEIGAILETGLPQEVRR</sequence>
<dbReference type="GO" id="GO:0005829">
    <property type="term" value="C:cytosol"/>
    <property type="evidence" value="ECO:0007669"/>
    <property type="project" value="TreeGrafter"/>
</dbReference>
<dbReference type="GO" id="GO:0031177">
    <property type="term" value="F:phosphopantetheine binding"/>
    <property type="evidence" value="ECO:0007669"/>
    <property type="project" value="InterPro"/>
</dbReference>
<dbReference type="RefSeq" id="WP_197684050.1">
    <property type="nucleotide sequence ID" value="NZ_JOEF01000016.1"/>
</dbReference>
<dbReference type="FunFam" id="2.30.38.10:FF:000001">
    <property type="entry name" value="Non-ribosomal peptide synthetase PvdI"/>
    <property type="match status" value="1"/>
</dbReference>
<comment type="cofactor">
    <cofactor evidence="1">
        <name>pantetheine 4'-phosphate</name>
        <dbReference type="ChEBI" id="CHEBI:47942"/>
    </cofactor>
</comment>
<dbReference type="InterPro" id="IPR020802">
    <property type="entry name" value="TesA-like"/>
</dbReference>
<dbReference type="Gene3D" id="3.40.50.1820">
    <property type="entry name" value="alpha/beta hydrolase"/>
    <property type="match status" value="1"/>
</dbReference>
<dbReference type="Gene3D" id="1.10.1200.10">
    <property type="entry name" value="ACP-like"/>
    <property type="match status" value="1"/>
</dbReference>
<dbReference type="SUPFAM" id="SSF47336">
    <property type="entry name" value="ACP-like"/>
    <property type="match status" value="2"/>
</dbReference>
<dbReference type="SMART" id="SM00823">
    <property type="entry name" value="PKS_PP"/>
    <property type="match status" value="2"/>
</dbReference>
<proteinExistence type="predicted"/>
<evidence type="ECO:0000256" key="2">
    <source>
        <dbReference type="ARBA" id="ARBA00022450"/>
    </source>
</evidence>
<dbReference type="PROSITE" id="PS00455">
    <property type="entry name" value="AMP_BINDING"/>
    <property type="match status" value="1"/>
</dbReference>
<dbReference type="InterPro" id="IPR020845">
    <property type="entry name" value="AMP-binding_CS"/>
</dbReference>
<evidence type="ECO:0000259" key="4">
    <source>
        <dbReference type="PROSITE" id="PS50075"/>
    </source>
</evidence>
<evidence type="ECO:0000256" key="3">
    <source>
        <dbReference type="ARBA" id="ARBA00022553"/>
    </source>
</evidence>
<dbReference type="Gene3D" id="3.30.300.30">
    <property type="match status" value="1"/>
</dbReference>
<dbReference type="Gene3D" id="3.40.50.12780">
    <property type="entry name" value="N-terminal domain of ligase-like"/>
    <property type="match status" value="1"/>
</dbReference>
<accession>A0A1G9WRF8</accession>
<dbReference type="InterPro" id="IPR023213">
    <property type="entry name" value="CAT-like_dom_sf"/>
</dbReference>
<dbReference type="Proteomes" id="UP000183376">
    <property type="component" value="Chromosome I"/>
</dbReference>
<dbReference type="GO" id="GO:0043041">
    <property type="term" value="P:amino acid activation for nonribosomal peptide biosynthetic process"/>
    <property type="evidence" value="ECO:0007669"/>
    <property type="project" value="TreeGrafter"/>
</dbReference>
<dbReference type="Pfam" id="PF00501">
    <property type="entry name" value="AMP-binding"/>
    <property type="match status" value="1"/>
</dbReference>
<organism evidence="5 6">
    <name type="scientific">Allokutzneria albata</name>
    <name type="common">Kibdelosporangium albatum</name>
    <dbReference type="NCBI Taxonomy" id="211114"/>
    <lineage>
        <taxon>Bacteria</taxon>
        <taxon>Bacillati</taxon>
        <taxon>Actinomycetota</taxon>
        <taxon>Actinomycetes</taxon>
        <taxon>Pseudonocardiales</taxon>
        <taxon>Pseudonocardiaceae</taxon>
        <taxon>Allokutzneria</taxon>
    </lineage>
</organism>
<keyword evidence="2" id="KW-0596">Phosphopantetheine</keyword>
<dbReference type="NCBIfam" id="TIGR01733">
    <property type="entry name" value="AA-adenyl-dom"/>
    <property type="match status" value="1"/>
</dbReference>
<dbReference type="InterPro" id="IPR045851">
    <property type="entry name" value="AMP-bd_C_sf"/>
</dbReference>
<dbReference type="Gene3D" id="3.30.559.10">
    <property type="entry name" value="Chloramphenicol acetyltransferase-like domain"/>
    <property type="match status" value="2"/>
</dbReference>
<dbReference type="InterPro" id="IPR029058">
    <property type="entry name" value="AB_hydrolase_fold"/>
</dbReference>
<dbReference type="eggNOG" id="COG1020">
    <property type="taxonomic scope" value="Bacteria"/>
</dbReference>
<dbReference type="GO" id="GO:0072330">
    <property type="term" value="P:monocarboxylic acid biosynthetic process"/>
    <property type="evidence" value="ECO:0007669"/>
    <property type="project" value="UniProtKB-ARBA"/>
</dbReference>
<dbReference type="PANTHER" id="PTHR45527">
    <property type="entry name" value="NONRIBOSOMAL PEPTIDE SYNTHETASE"/>
    <property type="match status" value="1"/>
</dbReference>
<dbReference type="SMART" id="SM00824">
    <property type="entry name" value="PKS_TE"/>
    <property type="match status" value="1"/>
</dbReference>
<protein>
    <submittedName>
        <fullName evidence="5">Amino acid adenylation domain-containing protein</fullName>
    </submittedName>
</protein>
<dbReference type="FunFam" id="3.30.300.30:FF:000010">
    <property type="entry name" value="Enterobactin synthetase component F"/>
    <property type="match status" value="1"/>
</dbReference>
<dbReference type="InterPro" id="IPR025110">
    <property type="entry name" value="AMP-bd_C"/>
</dbReference>
<evidence type="ECO:0000256" key="1">
    <source>
        <dbReference type="ARBA" id="ARBA00001957"/>
    </source>
</evidence>
<dbReference type="InterPro" id="IPR000873">
    <property type="entry name" value="AMP-dep_synth/lig_dom"/>
</dbReference>
<evidence type="ECO:0000313" key="6">
    <source>
        <dbReference type="Proteomes" id="UP000183376"/>
    </source>
</evidence>
<dbReference type="Pfam" id="PF00550">
    <property type="entry name" value="PP-binding"/>
    <property type="match status" value="2"/>
</dbReference>
<keyword evidence="3" id="KW-0597">Phosphoprotein</keyword>
<feature type="domain" description="Carrier" evidence="4">
    <location>
        <begin position="1472"/>
        <end position="1547"/>
    </location>
</feature>
<dbReference type="InterPro" id="IPR009081">
    <property type="entry name" value="PP-bd_ACP"/>
</dbReference>
<dbReference type="InterPro" id="IPR036736">
    <property type="entry name" value="ACP-like_sf"/>
</dbReference>
<dbReference type="SUPFAM" id="SSF52777">
    <property type="entry name" value="CoA-dependent acyltransferases"/>
    <property type="match status" value="4"/>
</dbReference>
<dbReference type="PROSITE" id="PS00012">
    <property type="entry name" value="PHOSPHOPANTETHEINE"/>
    <property type="match status" value="2"/>
</dbReference>
<dbReference type="Pfam" id="PF00668">
    <property type="entry name" value="Condensation"/>
    <property type="match status" value="2"/>
</dbReference>
<dbReference type="STRING" id="211114.SAMN04489726_3754"/>
<dbReference type="EMBL" id="LT629701">
    <property type="protein sequence ID" value="SDM86791.1"/>
    <property type="molecule type" value="Genomic_DNA"/>
</dbReference>
<dbReference type="PROSITE" id="PS50075">
    <property type="entry name" value="CARRIER"/>
    <property type="match status" value="2"/>
</dbReference>